<gene>
    <name evidence="1" type="ORF">PsorP6_005243</name>
</gene>
<organism evidence="1 2">
    <name type="scientific">Peronosclerospora sorghi</name>
    <dbReference type="NCBI Taxonomy" id="230839"/>
    <lineage>
        <taxon>Eukaryota</taxon>
        <taxon>Sar</taxon>
        <taxon>Stramenopiles</taxon>
        <taxon>Oomycota</taxon>
        <taxon>Peronosporomycetes</taxon>
        <taxon>Peronosporales</taxon>
        <taxon>Peronosporaceae</taxon>
        <taxon>Peronosclerospora</taxon>
    </lineage>
</organism>
<accession>A0ACC0W8Q8</accession>
<evidence type="ECO:0000313" key="2">
    <source>
        <dbReference type="Proteomes" id="UP001163321"/>
    </source>
</evidence>
<evidence type="ECO:0000313" key="1">
    <source>
        <dbReference type="EMBL" id="KAI9914076.1"/>
    </source>
</evidence>
<comment type="caution">
    <text evidence="1">The sequence shown here is derived from an EMBL/GenBank/DDBJ whole genome shotgun (WGS) entry which is preliminary data.</text>
</comment>
<protein>
    <submittedName>
        <fullName evidence="1">Uncharacterized protein</fullName>
    </submittedName>
</protein>
<dbReference type="EMBL" id="CM047583">
    <property type="protein sequence ID" value="KAI9914076.1"/>
    <property type="molecule type" value="Genomic_DNA"/>
</dbReference>
<keyword evidence="2" id="KW-1185">Reference proteome</keyword>
<reference evidence="1 2" key="1">
    <citation type="journal article" date="2022" name="bioRxiv">
        <title>The genome of the oomycete Peronosclerospora sorghi, a cosmopolitan pathogen of maize and sorghum, is inflated with dispersed pseudogenes.</title>
        <authorList>
            <person name="Fletcher K."/>
            <person name="Martin F."/>
            <person name="Isakeit T."/>
            <person name="Cavanaugh K."/>
            <person name="Magill C."/>
            <person name="Michelmore R."/>
        </authorList>
    </citation>
    <scope>NUCLEOTIDE SEQUENCE [LARGE SCALE GENOMIC DNA]</scope>
    <source>
        <strain evidence="1">P6</strain>
    </source>
</reference>
<name>A0ACC0W8Q8_9STRA</name>
<dbReference type="Proteomes" id="UP001163321">
    <property type="component" value="Chromosome 4"/>
</dbReference>
<proteinExistence type="predicted"/>
<sequence>MRTTLATRMAEASTEARVSVNPTRNCSITLDSSRLPWNPSRYEQRLRGSFEDLEDLISEERVKGGECDYRFETNTDTMSGIVGLREIEGAIWKDAPWRVLA</sequence>